<reference evidence="3 4" key="1">
    <citation type="submission" date="2021-10" db="EMBL/GenBank/DDBJ databases">
        <title>Anaerobic single-cell dispensing facilitates the cultivation of human gut bacteria.</title>
        <authorList>
            <person name="Afrizal A."/>
        </authorList>
    </citation>
    <scope>NUCLEOTIDE SEQUENCE [LARGE SCALE GENOMIC DNA]</scope>
    <source>
        <strain evidence="3 4">CLA-AA-H276</strain>
    </source>
</reference>
<gene>
    <name evidence="3" type="ORF">LKD36_07650</name>
</gene>
<dbReference type="Proteomes" id="UP001198220">
    <property type="component" value="Unassembled WGS sequence"/>
</dbReference>
<comment type="caution">
    <text evidence="3">The sequence shown here is derived from an EMBL/GenBank/DDBJ whole genome shotgun (WGS) entry which is preliminary data.</text>
</comment>
<name>A0AAE3DB96_9FIRM</name>
<dbReference type="AlphaFoldDB" id="A0AAE3DB96"/>
<accession>A0AAE3DB96</accession>
<dbReference type="GO" id="GO:0003700">
    <property type="term" value="F:DNA-binding transcription factor activity"/>
    <property type="evidence" value="ECO:0007669"/>
    <property type="project" value="InterPro"/>
</dbReference>
<sequence length="310" mass="35192">MKTGALIIASGDYGEGQQDNEGIPVFLPMYPLDGTTVIKGEIAKLRKAKISPILVLTGCHSETLQLHLSHNNVVIIEDEDYQRHSFTDALALGLLQAKEQMDRVLVLPVEYPAFADKTLEQLLDCEHSAVPAYEEQPGWPRSIVMDADLDEQQNAEDLWTQLNTEHLFTDDPGITYSLLEENGVDHISQYLKDRWNATTLHFRNKLVISREEDFFGPGVYDLLKYIDETGSIQAAAAKMNMSYSKGWKIINRAEKELGFRFLNRCNGGKNGGSSTITPEGRVFMERYHAMVEDMRRITQNFFDVYFGEFQ</sequence>
<proteinExistence type="predicted"/>
<evidence type="ECO:0000259" key="1">
    <source>
        <dbReference type="Pfam" id="PF00126"/>
    </source>
</evidence>
<dbReference type="GO" id="GO:0016779">
    <property type="term" value="F:nucleotidyltransferase activity"/>
    <property type="evidence" value="ECO:0007669"/>
    <property type="project" value="UniProtKB-ARBA"/>
</dbReference>
<dbReference type="InterPro" id="IPR025877">
    <property type="entry name" value="MobA-like_NTP_Trfase"/>
</dbReference>
<dbReference type="Gene3D" id="1.10.10.10">
    <property type="entry name" value="Winged helix-like DNA-binding domain superfamily/Winged helix DNA-binding domain"/>
    <property type="match status" value="1"/>
</dbReference>
<dbReference type="InterPro" id="IPR036390">
    <property type="entry name" value="WH_DNA-bd_sf"/>
</dbReference>
<organism evidence="3 4">
    <name type="scientific">Hominiventricola filiformis</name>
    <dbReference type="NCBI Taxonomy" id="2885352"/>
    <lineage>
        <taxon>Bacteria</taxon>
        <taxon>Bacillati</taxon>
        <taxon>Bacillota</taxon>
        <taxon>Clostridia</taxon>
        <taxon>Lachnospirales</taxon>
        <taxon>Lachnospiraceae</taxon>
        <taxon>Hominiventricola</taxon>
    </lineage>
</organism>
<protein>
    <submittedName>
        <fullName evidence="3">LysR family transcriptional regulator</fullName>
    </submittedName>
</protein>
<dbReference type="SUPFAM" id="SSF53448">
    <property type="entry name" value="Nucleotide-diphospho-sugar transferases"/>
    <property type="match status" value="1"/>
</dbReference>
<feature type="domain" description="HTH lysR-type" evidence="1">
    <location>
        <begin position="225"/>
        <end position="281"/>
    </location>
</feature>
<evidence type="ECO:0000313" key="4">
    <source>
        <dbReference type="Proteomes" id="UP001198220"/>
    </source>
</evidence>
<dbReference type="PANTHER" id="PTHR30432:SF1">
    <property type="entry name" value="DNA-BINDING TRANSCRIPTIONAL DUAL REGULATOR MODE"/>
    <property type="match status" value="1"/>
</dbReference>
<evidence type="ECO:0000259" key="2">
    <source>
        <dbReference type="Pfam" id="PF12804"/>
    </source>
</evidence>
<dbReference type="EMBL" id="JAJEPS010000006">
    <property type="protein sequence ID" value="MCC2126050.1"/>
    <property type="molecule type" value="Genomic_DNA"/>
</dbReference>
<dbReference type="InterPro" id="IPR051815">
    <property type="entry name" value="Molybdate_resp_trans_reg"/>
</dbReference>
<dbReference type="Gene3D" id="3.90.550.10">
    <property type="entry name" value="Spore Coat Polysaccharide Biosynthesis Protein SpsA, Chain A"/>
    <property type="match status" value="1"/>
</dbReference>
<keyword evidence="4" id="KW-1185">Reference proteome</keyword>
<dbReference type="Pfam" id="PF12804">
    <property type="entry name" value="NTP_transf_3"/>
    <property type="match status" value="1"/>
</dbReference>
<dbReference type="InterPro" id="IPR029044">
    <property type="entry name" value="Nucleotide-diphossugar_trans"/>
</dbReference>
<feature type="domain" description="MobA-like NTP transferase" evidence="2">
    <location>
        <begin position="29"/>
        <end position="141"/>
    </location>
</feature>
<dbReference type="InterPro" id="IPR000847">
    <property type="entry name" value="LysR_HTH_N"/>
</dbReference>
<dbReference type="Pfam" id="PF00126">
    <property type="entry name" value="HTH_1"/>
    <property type="match status" value="1"/>
</dbReference>
<dbReference type="RefSeq" id="WP_308459227.1">
    <property type="nucleotide sequence ID" value="NZ_JAJEPS010000006.1"/>
</dbReference>
<dbReference type="SUPFAM" id="SSF46785">
    <property type="entry name" value="Winged helix' DNA-binding domain"/>
    <property type="match status" value="1"/>
</dbReference>
<dbReference type="InterPro" id="IPR036388">
    <property type="entry name" value="WH-like_DNA-bd_sf"/>
</dbReference>
<dbReference type="PANTHER" id="PTHR30432">
    <property type="entry name" value="TRANSCRIPTIONAL REGULATOR MODE"/>
    <property type="match status" value="1"/>
</dbReference>
<evidence type="ECO:0000313" key="3">
    <source>
        <dbReference type="EMBL" id="MCC2126050.1"/>
    </source>
</evidence>